<dbReference type="EMBL" id="JXTB01000014">
    <property type="protein sequence ID" value="PON77259.1"/>
    <property type="molecule type" value="Genomic_DNA"/>
</dbReference>
<feature type="transmembrane region" description="Helical" evidence="1">
    <location>
        <begin position="230"/>
        <end position="253"/>
    </location>
</feature>
<keyword evidence="3" id="KW-1185">Reference proteome</keyword>
<keyword evidence="1" id="KW-1133">Transmembrane helix</keyword>
<accession>A0A2P5DVG4</accession>
<comment type="caution">
    <text evidence="2">The sequence shown here is derived from an EMBL/GenBank/DDBJ whole genome shotgun (WGS) entry which is preliminary data.</text>
</comment>
<reference evidence="3" key="1">
    <citation type="submission" date="2016-06" db="EMBL/GenBank/DDBJ databases">
        <title>Parallel loss of symbiosis genes in relatives of nitrogen-fixing non-legume Parasponia.</title>
        <authorList>
            <person name="Van Velzen R."/>
            <person name="Holmer R."/>
            <person name="Bu F."/>
            <person name="Rutten L."/>
            <person name="Van Zeijl A."/>
            <person name="Liu W."/>
            <person name="Santuari L."/>
            <person name="Cao Q."/>
            <person name="Sharma T."/>
            <person name="Shen D."/>
            <person name="Roswanjaya Y."/>
            <person name="Wardhani T."/>
            <person name="Kalhor M.S."/>
            <person name="Jansen J."/>
            <person name="Van den Hoogen J."/>
            <person name="Gungor B."/>
            <person name="Hartog M."/>
            <person name="Hontelez J."/>
            <person name="Verver J."/>
            <person name="Yang W.-C."/>
            <person name="Schijlen E."/>
            <person name="Repin R."/>
            <person name="Schilthuizen M."/>
            <person name="Schranz E."/>
            <person name="Heidstra R."/>
            <person name="Miyata K."/>
            <person name="Fedorova E."/>
            <person name="Kohlen W."/>
            <person name="Bisseling T."/>
            <person name="Smit S."/>
            <person name="Geurts R."/>
        </authorList>
    </citation>
    <scope>NUCLEOTIDE SEQUENCE [LARGE SCALE GENOMIC DNA]</scope>
    <source>
        <strain evidence="3">cv. WU1-14</strain>
    </source>
</reference>
<gene>
    <name evidence="2" type="ORF">PanWU01x14_028780</name>
</gene>
<evidence type="ECO:0000256" key="1">
    <source>
        <dbReference type="SAM" id="Phobius"/>
    </source>
</evidence>
<dbReference type="AlphaFoldDB" id="A0A2P5DVG4"/>
<organism evidence="2 3">
    <name type="scientific">Parasponia andersonii</name>
    <name type="common">Sponia andersonii</name>
    <dbReference type="NCBI Taxonomy" id="3476"/>
    <lineage>
        <taxon>Eukaryota</taxon>
        <taxon>Viridiplantae</taxon>
        <taxon>Streptophyta</taxon>
        <taxon>Embryophyta</taxon>
        <taxon>Tracheophyta</taxon>
        <taxon>Spermatophyta</taxon>
        <taxon>Magnoliopsida</taxon>
        <taxon>eudicotyledons</taxon>
        <taxon>Gunneridae</taxon>
        <taxon>Pentapetalae</taxon>
        <taxon>rosids</taxon>
        <taxon>fabids</taxon>
        <taxon>Rosales</taxon>
        <taxon>Cannabaceae</taxon>
        <taxon>Parasponia</taxon>
    </lineage>
</organism>
<dbReference type="OrthoDB" id="1739873at2759"/>
<evidence type="ECO:0008006" key="4">
    <source>
        <dbReference type="Google" id="ProtNLM"/>
    </source>
</evidence>
<name>A0A2P5DVG4_PARAD</name>
<proteinExistence type="predicted"/>
<dbReference type="Proteomes" id="UP000237105">
    <property type="component" value="Unassembled WGS sequence"/>
</dbReference>
<evidence type="ECO:0000313" key="3">
    <source>
        <dbReference type="Proteomes" id="UP000237105"/>
    </source>
</evidence>
<keyword evidence="1" id="KW-0472">Membrane</keyword>
<protein>
    <recommendedName>
        <fullName evidence="4">Transmembrane protein</fullName>
    </recommendedName>
</protein>
<sequence>MQSSSKVEEKVVVVVTKDKLHQQFLNLQREWLSFKQSIPRTRALHRYHHDHDHHPTKSNLMVKTLTFLENSPRNLMSSLQRGSSPSEGAMLKVIKTANGSAVEDVIRERREAIEGGALKGRRRLFEAAFGESEIGFGEVEDGGNDWNYNTGTVQESHEVRSVLSFDDSDEENDKYSVGSREIPVCSQGYPCSLSGQKVDEEGEKMMTREEAVARVDEEEKRVNGNGGRSLVVIMRWLALASVIFAICIIRSFGQNDDENKVILVPT</sequence>
<keyword evidence="1" id="KW-0812">Transmembrane</keyword>
<evidence type="ECO:0000313" key="2">
    <source>
        <dbReference type="EMBL" id="PON77259.1"/>
    </source>
</evidence>